<keyword evidence="3" id="KW-1185">Reference proteome</keyword>
<reference evidence="2" key="2">
    <citation type="submission" date="2020-09" db="EMBL/GenBank/DDBJ databases">
        <authorList>
            <person name="Sun Q."/>
            <person name="Ohkuma M."/>
        </authorList>
    </citation>
    <scope>NUCLEOTIDE SEQUENCE</scope>
    <source>
        <strain evidence="2">JCM 4518</strain>
    </source>
</reference>
<keyword evidence="1" id="KW-0472">Membrane</keyword>
<evidence type="ECO:0000313" key="3">
    <source>
        <dbReference type="Proteomes" id="UP000644020"/>
    </source>
</evidence>
<comment type="caution">
    <text evidence="2">The sequence shown here is derived from an EMBL/GenBank/DDBJ whole genome shotgun (WGS) entry which is preliminary data.</text>
</comment>
<dbReference type="RefSeq" id="WP_189979219.1">
    <property type="nucleotide sequence ID" value="NZ_BMUL01000010.1"/>
</dbReference>
<feature type="transmembrane region" description="Helical" evidence="1">
    <location>
        <begin position="27"/>
        <end position="46"/>
    </location>
</feature>
<feature type="transmembrane region" description="Helical" evidence="1">
    <location>
        <begin position="150"/>
        <end position="171"/>
    </location>
</feature>
<dbReference type="AlphaFoldDB" id="A0A918T4E2"/>
<sequence length="251" mass="25219">MRLPLLSPAFPGTVGSEWGKLWSVRSAGLCLLAALVVTGVFSYYYGAIARINGHPVQPVGNAAASSVVLVQFAFAVLAMVAVTSEYTTGSIRATLLWTPRRHRVQAAKALVAAGVAFSGGTVCAVLGTAVAWGAFDGRASFDAGTTARQVLAVGVYQALVAVLTVGVAFAARHPAGALAVLVSLLWAVPSTLLGLGAATVVDGLPYGAGGHFVSAGAGGAPYGPVTAVLIVAAWAAAAHLAGRYALHRADA</sequence>
<feature type="transmembrane region" description="Helical" evidence="1">
    <location>
        <begin position="221"/>
        <end position="241"/>
    </location>
</feature>
<feature type="transmembrane region" description="Helical" evidence="1">
    <location>
        <begin position="178"/>
        <end position="201"/>
    </location>
</feature>
<feature type="transmembrane region" description="Helical" evidence="1">
    <location>
        <begin position="66"/>
        <end position="88"/>
    </location>
</feature>
<dbReference type="Proteomes" id="UP000644020">
    <property type="component" value="Unassembled WGS sequence"/>
</dbReference>
<protein>
    <submittedName>
        <fullName evidence="2">ABC transporter permease</fullName>
    </submittedName>
</protein>
<organism evidence="2 3">
    <name type="scientific">Streptomyces termitum</name>
    <dbReference type="NCBI Taxonomy" id="67368"/>
    <lineage>
        <taxon>Bacteria</taxon>
        <taxon>Bacillati</taxon>
        <taxon>Actinomycetota</taxon>
        <taxon>Actinomycetes</taxon>
        <taxon>Kitasatosporales</taxon>
        <taxon>Streptomycetaceae</taxon>
        <taxon>Streptomyces</taxon>
    </lineage>
</organism>
<keyword evidence="1" id="KW-1133">Transmembrane helix</keyword>
<gene>
    <name evidence="2" type="ORF">GCM10010305_39600</name>
</gene>
<name>A0A918T4E2_9ACTN</name>
<reference evidence="2" key="1">
    <citation type="journal article" date="2014" name="Int. J. Syst. Evol. Microbiol.">
        <title>Complete genome sequence of Corynebacterium casei LMG S-19264T (=DSM 44701T), isolated from a smear-ripened cheese.</title>
        <authorList>
            <consortium name="US DOE Joint Genome Institute (JGI-PGF)"/>
            <person name="Walter F."/>
            <person name="Albersmeier A."/>
            <person name="Kalinowski J."/>
            <person name="Ruckert C."/>
        </authorList>
    </citation>
    <scope>NUCLEOTIDE SEQUENCE</scope>
    <source>
        <strain evidence="2">JCM 4518</strain>
    </source>
</reference>
<evidence type="ECO:0000256" key="1">
    <source>
        <dbReference type="SAM" id="Phobius"/>
    </source>
</evidence>
<feature type="transmembrane region" description="Helical" evidence="1">
    <location>
        <begin position="109"/>
        <end position="135"/>
    </location>
</feature>
<accession>A0A918T4E2</accession>
<keyword evidence="1" id="KW-0812">Transmembrane</keyword>
<evidence type="ECO:0000313" key="2">
    <source>
        <dbReference type="EMBL" id="GHA92024.1"/>
    </source>
</evidence>
<dbReference type="EMBL" id="BMUL01000010">
    <property type="protein sequence ID" value="GHA92024.1"/>
    <property type="molecule type" value="Genomic_DNA"/>
</dbReference>
<proteinExistence type="predicted"/>